<dbReference type="InterPro" id="IPR050061">
    <property type="entry name" value="MurCDEF_pg_biosynth"/>
</dbReference>
<evidence type="ECO:0000256" key="4">
    <source>
        <dbReference type="ARBA" id="ARBA00022840"/>
    </source>
</evidence>
<comment type="catalytic activity">
    <reaction evidence="9">
        <text>UDP-N-acetyl-alpha-D-muramate + L-alanyl-gamma-D-glutamyl-meso-2,6-diaminopimelate + ATP = UDP-N-acetyl-alpha-D-muramoyl-L-alanyl-gamma-D-glutamyl-meso-2,6-diaminopimelate + ADP + phosphate + H(+)</text>
        <dbReference type="Rhea" id="RHEA:29563"/>
        <dbReference type="ChEBI" id="CHEBI:15378"/>
        <dbReference type="ChEBI" id="CHEBI:30616"/>
        <dbReference type="ChEBI" id="CHEBI:43474"/>
        <dbReference type="ChEBI" id="CHEBI:61401"/>
        <dbReference type="ChEBI" id="CHEBI:70757"/>
        <dbReference type="ChEBI" id="CHEBI:83905"/>
        <dbReference type="ChEBI" id="CHEBI:456216"/>
        <dbReference type="EC" id="6.3.2.45"/>
    </reaction>
</comment>
<dbReference type="InterPro" id="IPR036615">
    <property type="entry name" value="Mur_ligase_C_dom_sf"/>
</dbReference>
<dbReference type="Proteomes" id="UP000321903">
    <property type="component" value="Unassembled WGS sequence"/>
</dbReference>
<keyword evidence="5 9" id="KW-0133">Cell shape</keyword>
<evidence type="ECO:0000259" key="12">
    <source>
        <dbReference type="Pfam" id="PF08245"/>
    </source>
</evidence>
<dbReference type="Pfam" id="PF01225">
    <property type="entry name" value="Mur_ligase"/>
    <property type="match status" value="1"/>
</dbReference>
<feature type="domain" description="Mur ligase N-terminal catalytic" evidence="10">
    <location>
        <begin position="2"/>
        <end position="99"/>
    </location>
</feature>
<dbReference type="Pfam" id="PF08245">
    <property type="entry name" value="Mur_ligase_M"/>
    <property type="match status" value="1"/>
</dbReference>
<dbReference type="InterPro" id="IPR000713">
    <property type="entry name" value="Mur_ligase_N"/>
</dbReference>
<dbReference type="GO" id="GO:0009252">
    <property type="term" value="P:peptidoglycan biosynthetic process"/>
    <property type="evidence" value="ECO:0007669"/>
    <property type="project" value="UniProtKB-UniRule"/>
</dbReference>
<dbReference type="UniPathway" id="UPA00544"/>
<accession>A0A5C7A093</accession>
<dbReference type="SUPFAM" id="SSF51984">
    <property type="entry name" value="MurCD N-terminal domain"/>
    <property type="match status" value="1"/>
</dbReference>
<dbReference type="InterPro" id="IPR005757">
    <property type="entry name" value="Mpl"/>
</dbReference>
<keyword evidence="9" id="KW-0460">Magnesium</keyword>
<dbReference type="InterPro" id="IPR013221">
    <property type="entry name" value="Mur_ligase_cen"/>
</dbReference>
<dbReference type="GO" id="GO:0009254">
    <property type="term" value="P:peptidoglycan turnover"/>
    <property type="evidence" value="ECO:0007669"/>
    <property type="project" value="UniProtKB-UniRule"/>
</dbReference>
<evidence type="ECO:0000256" key="6">
    <source>
        <dbReference type="ARBA" id="ARBA00022984"/>
    </source>
</evidence>
<dbReference type="GO" id="GO:0071555">
    <property type="term" value="P:cell wall organization"/>
    <property type="evidence" value="ECO:0007669"/>
    <property type="project" value="UniProtKB-KW"/>
</dbReference>
<dbReference type="InterPro" id="IPR036565">
    <property type="entry name" value="Mur-like_cat_sf"/>
</dbReference>
<gene>
    <name evidence="9 13" type="primary">mpl</name>
    <name evidence="13" type="ORF">ES754_07105</name>
</gene>
<protein>
    <recommendedName>
        <fullName evidence="9">UDP-N-acetylmuramate--L-alanyl-gamma-D-glutamyl-meso-2,6-diaminoheptandioate ligase</fullName>
        <ecNumber evidence="9">6.3.2.45</ecNumber>
    </recommendedName>
    <alternativeName>
        <fullName evidence="9">Murein peptide ligase</fullName>
    </alternativeName>
    <alternativeName>
        <fullName evidence="9">UDP-N-acetylmuramate:L-alanyl-gamma-D-glutamyl-meso-diaminopimelate ligase</fullName>
    </alternativeName>
</protein>
<dbReference type="Gene3D" id="3.90.190.20">
    <property type="entry name" value="Mur ligase, C-terminal domain"/>
    <property type="match status" value="1"/>
</dbReference>
<dbReference type="Gene3D" id="3.40.1190.10">
    <property type="entry name" value="Mur-like, catalytic domain"/>
    <property type="match status" value="1"/>
</dbReference>
<dbReference type="PANTHER" id="PTHR43445:SF5">
    <property type="entry name" value="UDP-N-ACETYLMURAMATE--L-ALANYL-GAMMA-D-GLUTAMYL-MESO-2,6-DIAMINOHEPTANDIOATE LIGASE"/>
    <property type="match status" value="1"/>
</dbReference>
<comment type="caution">
    <text evidence="13">The sequence shown here is derived from an EMBL/GenBank/DDBJ whole genome shotgun (WGS) entry which is preliminary data.</text>
</comment>
<organism evidence="13 14">
    <name type="scientific">Psychrobacter frigidicola</name>
    <dbReference type="NCBI Taxonomy" id="45611"/>
    <lineage>
        <taxon>Bacteria</taxon>
        <taxon>Pseudomonadati</taxon>
        <taxon>Pseudomonadota</taxon>
        <taxon>Gammaproteobacteria</taxon>
        <taxon>Moraxellales</taxon>
        <taxon>Moraxellaceae</taxon>
        <taxon>Psychrobacter</taxon>
    </lineage>
</organism>
<keyword evidence="8 9" id="KW-0961">Cell wall biogenesis/degradation</keyword>
<dbReference type="GO" id="GO:0051301">
    <property type="term" value="P:cell division"/>
    <property type="evidence" value="ECO:0007669"/>
    <property type="project" value="UniProtKB-KW"/>
</dbReference>
<comment type="pathway">
    <text evidence="9">Cell wall biogenesis; peptidoglycan recycling.</text>
</comment>
<evidence type="ECO:0000259" key="10">
    <source>
        <dbReference type="Pfam" id="PF01225"/>
    </source>
</evidence>
<dbReference type="SUPFAM" id="SSF53623">
    <property type="entry name" value="MurD-like peptide ligases, catalytic domain"/>
    <property type="match status" value="1"/>
</dbReference>
<keyword evidence="4 9" id="KW-0067">ATP-binding</keyword>
<reference evidence="13 14" key="1">
    <citation type="submission" date="2019-08" db="EMBL/GenBank/DDBJ databases">
        <title>Genome sequence of Psychrobacter frigidicola ACAM304 (type strain).</title>
        <authorList>
            <person name="Bowman J.P."/>
        </authorList>
    </citation>
    <scope>NUCLEOTIDE SEQUENCE [LARGE SCALE GENOMIC DNA]</scope>
    <source>
        <strain evidence="13 14">ACAM 304</strain>
    </source>
</reference>
<dbReference type="NCBIfam" id="TIGR01081">
    <property type="entry name" value="mpl"/>
    <property type="match status" value="1"/>
</dbReference>
<comment type="similarity">
    <text evidence="9">Belongs to the MurCDEF family. Mpl subfamily.</text>
</comment>
<evidence type="ECO:0000256" key="2">
    <source>
        <dbReference type="ARBA" id="ARBA00022618"/>
    </source>
</evidence>
<evidence type="ECO:0000313" key="14">
    <source>
        <dbReference type="Proteomes" id="UP000321903"/>
    </source>
</evidence>
<evidence type="ECO:0000256" key="5">
    <source>
        <dbReference type="ARBA" id="ARBA00022960"/>
    </source>
</evidence>
<dbReference type="EMBL" id="VORZ01000002">
    <property type="protein sequence ID" value="TXD96804.1"/>
    <property type="molecule type" value="Genomic_DNA"/>
</dbReference>
<dbReference type="EC" id="6.3.2.45" evidence="9"/>
<dbReference type="HAMAP" id="MF_02020">
    <property type="entry name" value="Mpl"/>
    <property type="match status" value="1"/>
</dbReference>
<keyword evidence="6 9" id="KW-0573">Peptidoglycan synthesis</keyword>
<feature type="binding site" evidence="9">
    <location>
        <begin position="110"/>
        <end position="116"/>
    </location>
    <ligand>
        <name>ATP</name>
        <dbReference type="ChEBI" id="CHEBI:30616"/>
    </ligand>
</feature>
<keyword evidence="2 9" id="KW-0132">Cell division</keyword>
<dbReference type="RefSeq" id="WP_147223512.1">
    <property type="nucleotide sequence ID" value="NZ_CAJGYY010000001.1"/>
</dbReference>
<dbReference type="AlphaFoldDB" id="A0A5C7A093"/>
<evidence type="ECO:0000313" key="13">
    <source>
        <dbReference type="EMBL" id="TXD96804.1"/>
    </source>
</evidence>
<dbReference type="OrthoDB" id="9804126at2"/>
<dbReference type="Gene3D" id="3.40.50.720">
    <property type="entry name" value="NAD(P)-binding Rossmann-like Domain"/>
    <property type="match status" value="1"/>
</dbReference>
<dbReference type="PANTHER" id="PTHR43445">
    <property type="entry name" value="UDP-N-ACETYLMURAMATE--L-ALANINE LIGASE-RELATED"/>
    <property type="match status" value="1"/>
</dbReference>
<feature type="domain" description="Mur ligase C-terminal" evidence="11">
    <location>
        <begin position="371"/>
        <end position="499"/>
    </location>
</feature>
<dbReference type="GO" id="GO:0008360">
    <property type="term" value="P:regulation of cell shape"/>
    <property type="evidence" value="ECO:0007669"/>
    <property type="project" value="UniProtKB-KW"/>
</dbReference>
<evidence type="ECO:0000256" key="9">
    <source>
        <dbReference type="HAMAP-Rule" id="MF_02020"/>
    </source>
</evidence>
<keyword evidence="7 9" id="KW-0131">Cell cycle</keyword>
<comment type="function">
    <text evidence="9">Reutilizes the intact tripeptide L-alanyl-gamma-D-glutamyl-meso-diaminopimelate by linking it to UDP-N-acetylmuramate.</text>
</comment>
<dbReference type="GO" id="GO:0106418">
    <property type="term" value="F:UDP-N-acetylmuramate-L-alanyl-gamma-D-glutamyl-meso-2,6-diaminoheptanedioate ligase activity"/>
    <property type="evidence" value="ECO:0007669"/>
    <property type="project" value="UniProtKB-EC"/>
</dbReference>
<comment type="cofactor">
    <cofactor evidence="9">
        <name>Mg(2+)</name>
        <dbReference type="ChEBI" id="CHEBI:18420"/>
    </cofactor>
</comment>
<proteinExistence type="inferred from homology"/>
<evidence type="ECO:0000256" key="3">
    <source>
        <dbReference type="ARBA" id="ARBA00022741"/>
    </source>
</evidence>
<sequence>MHIHILGICGTFMGSLALLARELGHTVTGSDANIYPPMSTQLENAGVTIEEGYLIQHLQPAPDLIVVGNAMKRGMEVIEYMLDQGLRYTSGPQFLSEQVLQSRHVLAVAGTHGKTTTTTMLAWILHYAGIDAGFLIGGVPLVDTTDKRLQQVFAHSSYLGAHTIEDKNTGAKTSGYFVIEADEYDSAFFDKRSKFVHYRPRTAILNNLEFDHADIFADLNAIQTQFHHMVRMIPSTGKIIMPAATISLEETLAKGVWTPIWRTAVTDIQSSIDDNVSIETGSSDWQAELIAEDGSQFKIHFNENTDSDLFTTDLVIDDTDTLINTATTVDWSMSGVHNVNNALVAVAAAYNIGVSIETACAALSAFAGIKRRMELIGNVNDILVFDDFAHHPTAITTTLDGAKKKLAGRRIWAIIEPRSNTMKMGIHQDSLAQSAALADQTLWYEPTGLEWGLKEVIDRANTGSKDMSHQQVMPSVDAIIAHMSAHVRLGDAIIIMSNGGFEGIHERLLTALHKQFT</sequence>
<keyword evidence="3 9" id="KW-0547">Nucleotide-binding</keyword>
<evidence type="ECO:0000256" key="7">
    <source>
        <dbReference type="ARBA" id="ARBA00023306"/>
    </source>
</evidence>
<name>A0A5C7A093_9GAMM</name>
<keyword evidence="14" id="KW-1185">Reference proteome</keyword>
<dbReference type="SUPFAM" id="SSF53244">
    <property type="entry name" value="MurD-like peptide ligases, peptide-binding domain"/>
    <property type="match status" value="1"/>
</dbReference>
<keyword evidence="1 9" id="KW-0436">Ligase</keyword>
<dbReference type="GO" id="GO:0005524">
    <property type="term" value="F:ATP binding"/>
    <property type="evidence" value="ECO:0007669"/>
    <property type="project" value="UniProtKB-UniRule"/>
</dbReference>
<feature type="domain" description="Mur ligase central" evidence="12">
    <location>
        <begin position="108"/>
        <end position="349"/>
    </location>
</feature>
<evidence type="ECO:0000256" key="8">
    <source>
        <dbReference type="ARBA" id="ARBA00023316"/>
    </source>
</evidence>
<dbReference type="InterPro" id="IPR004101">
    <property type="entry name" value="Mur_ligase_C"/>
</dbReference>
<evidence type="ECO:0000256" key="1">
    <source>
        <dbReference type="ARBA" id="ARBA00022598"/>
    </source>
</evidence>
<dbReference type="Pfam" id="PF02875">
    <property type="entry name" value="Mur_ligase_C"/>
    <property type="match status" value="1"/>
</dbReference>
<evidence type="ECO:0000259" key="11">
    <source>
        <dbReference type="Pfam" id="PF02875"/>
    </source>
</evidence>